<evidence type="ECO:0000256" key="1">
    <source>
        <dbReference type="ARBA" id="ARBA00000085"/>
    </source>
</evidence>
<evidence type="ECO:0000256" key="9">
    <source>
        <dbReference type="SAM" id="Phobius"/>
    </source>
</evidence>
<keyword evidence="4" id="KW-0808">Transferase</keyword>
<dbReference type="CDD" id="cd00075">
    <property type="entry name" value="HATPase"/>
    <property type="match status" value="1"/>
</dbReference>
<organism evidence="11 12">
    <name type="scientific">Heliobacterium chlorum</name>
    <dbReference type="NCBI Taxonomy" id="2698"/>
    <lineage>
        <taxon>Bacteria</taxon>
        <taxon>Bacillati</taxon>
        <taxon>Bacillota</taxon>
        <taxon>Clostridia</taxon>
        <taxon>Eubacteriales</taxon>
        <taxon>Heliobacteriaceae</taxon>
        <taxon>Heliobacterium</taxon>
    </lineage>
</organism>
<sequence>MSYILDKPTHKSDFNLLYLFPIIMVSTTLTSIAFEPFWSSHYQVTHSLIEGICIYLAFTGFIIALTLFKRAPQEIQLLGVGFLSAAVFDTAHILSSVGVITNSLVTYDLAGRYWVAGRLVEAIVLYLTTQGVSFRYNRWLCFSVTFAVVSLLSFAFWRFPNLLPPLYLVGVGATLTKAIIEYTIVAIFSLSLIQIYRTYAGEHFFNKRHVVLAILTAIPAELIFAVFPSTTSFQSAWGHCLKICYYYYLFKGIFANTIIYPYQQMEQSSERFMLSFHSSPVMKAIVSVKDYRFIDVNQAYLNNTGFTREDVIGKTQREISCLALDTHQLIANGPVSNLQIKYNTKQRHIREAILNTEVILLNGNRYLYYEFIDITEKNRYERELTRLDRLNIVGQMAAGIGHEVRNPLTTVRGFLQIFANNAELKKYDDYLHLMISELDRANAIITEFLSLTRTKSSHQSEHSLNEIIDHLMPLLQAKAWKEDKSITPDLHPIPKILLNEDEIRQLLLNLINNGLDATERKGAVTIRTYSEGEAIVLAIKDEGTGIPEEAQEKIGLPFYTTKANGTGLGLATCYKIAERHNAKMDFITGSEGTTFFVKFQPVRYEKEHRTTSLAISA</sequence>
<evidence type="ECO:0000313" key="12">
    <source>
        <dbReference type="Proteomes" id="UP000617402"/>
    </source>
</evidence>
<dbReference type="SUPFAM" id="SSF55874">
    <property type="entry name" value="ATPase domain of HSP90 chaperone/DNA topoisomerase II/histidine kinase"/>
    <property type="match status" value="1"/>
</dbReference>
<keyword evidence="5" id="KW-0547">Nucleotide-binding</keyword>
<dbReference type="Gene3D" id="3.30.565.10">
    <property type="entry name" value="Histidine kinase-like ATPase, C-terminal domain"/>
    <property type="match status" value="1"/>
</dbReference>
<proteinExistence type="predicted"/>
<accession>A0ABR7T0D6</accession>
<dbReference type="InterPro" id="IPR035965">
    <property type="entry name" value="PAS-like_dom_sf"/>
</dbReference>
<evidence type="ECO:0000256" key="8">
    <source>
        <dbReference type="ARBA" id="ARBA00023012"/>
    </source>
</evidence>
<dbReference type="EMBL" id="JACVHF010000004">
    <property type="protein sequence ID" value="MBC9784259.1"/>
    <property type="molecule type" value="Genomic_DNA"/>
</dbReference>
<dbReference type="Gene3D" id="1.10.287.130">
    <property type="match status" value="1"/>
</dbReference>
<dbReference type="Proteomes" id="UP000617402">
    <property type="component" value="Unassembled WGS sequence"/>
</dbReference>
<dbReference type="InterPro" id="IPR003594">
    <property type="entry name" value="HATPase_dom"/>
</dbReference>
<comment type="catalytic activity">
    <reaction evidence="1">
        <text>ATP + protein L-histidine = ADP + protein N-phospho-L-histidine.</text>
        <dbReference type="EC" id="2.7.13.3"/>
    </reaction>
</comment>
<dbReference type="SUPFAM" id="SSF47384">
    <property type="entry name" value="Homodimeric domain of signal transducing histidine kinase"/>
    <property type="match status" value="1"/>
</dbReference>
<keyword evidence="7" id="KW-0067">ATP-binding</keyword>
<dbReference type="InterPro" id="IPR036890">
    <property type="entry name" value="HATPase_C_sf"/>
</dbReference>
<dbReference type="InterPro" id="IPR003661">
    <property type="entry name" value="HisK_dim/P_dom"/>
</dbReference>
<dbReference type="InterPro" id="IPR004358">
    <property type="entry name" value="Sig_transdc_His_kin-like_C"/>
</dbReference>
<evidence type="ECO:0000256" key="3">
    <source>
        <dbReference type="ARBA" id="ARBA00022553"/>
    </source>
</evidence>
<comment type="caution">
    <text evidence="11">The sequence shown here is derived from an EMBL/GenBank/DDBJ whole genome shotgun (WGS) entry which is preliminary data.</text>
</comment>
<keyword evidence="9" id="KW-0472">Membrane</keyword>
<keyword evidence="9" id="KW-0812">Transmembrane</keyword>
<dbReference type="Pfam" id="PF00512">
    <property type="entry name" value="HisKA"/>
    <property type="match status" value="1"/>
</dbReference>
<dbReference type="InterPro" id="IPR000014">
    <property type="entry name" value="PAS"/>
</dbReference>
<feature type="transmembrane region" description="Helical" evidence="9">
    <location>
        <begin position="139"/>
        <end position="159"/>
    </location>
</feature>
<dbReference type="PRINTS" id="PR00344">
    <property type="entry name" value="BCTRLSENSOR"/>
</dbReference>
<dbReference type="SMART" id="SM00387">
    <property type="entry name" value="HATPase_c"/>
    <property type="match status" value="1"/>
</dbReference>
<dbReference type="PROSITE" id="PS50109">
    <property type="entry name" value="HIS_KIN"/>
    <property type="match status" value="1"/>
</dbReference>
<keyword evidence="8" id="KW-0902">Two-component regulatory system</keyword>
<dbReference type="EC" id="2.7.13.3" evidence="2"/>
<evidence type="ECO:0000256" key="2">
    <source>
        <dbReference type="ARBA" id="ARBA00012438"/>
    </source>
</evidence>
<evidence type="ECO:0000259" key="10">
    <source>
        <dbReference type="PROSITE" id="PS50109"/>
    </source>
</evidence>
<dbReference type="PANTHER" id="PTHR43065:SF46">
    <property type="entry name" value="C4-DICARBOXYLATE TRANSPORT SENSOR PROTEIN DCTB"/>
    <property type="match status" value="1"/>
</dbReference>
<reference evidence="11 12" key="1">
    <citation type="submission" date="2020-07" db="EMBL/GenBank/DDBJ databases">
        <title>Draft whole-genome sequence of Heliobacterium chlorum DSM 3682, type strain.</title>
        <authorList>
            <person name="Kyndt J.A."/>
            <person name="Meyer T.E."/>
            <person name="Imhoff J.F."/>
        </authorList>
    </citation>
    <scope>NUCLEOTIDE SEQUENCE [LARGE SCALE GENOMIC DNA]</scope>
    <source>
        <strain evidence="11 12">DSM 3682</strain>
    </source>
</reference>
<evidence type="ECO:0000313" key="11">
    <source>
        <dbReference type="EMBL" id="MBC9784259.1"/>
    </source>
</evidence>
<name>A0ABR7T0D6_HELCL</name>
<dbReference type="CDD" id="cd00082">
    <property type="entry name" value="HisKA"/>
    <property type="match status" value="1"/>
</dbReference>
<dbReference type="SUPFAM" id="SSF55785">
    <property type="entry name" value="PYP-like sensor domain (PAS domain)"/>
    <property type="match status" value="1"/>
</dbReference>
<dbReference type="Pfam" id="PF17159">
    <property type="entry name" value="MASE3"/>
    <property type="match status" value="1"/>
</dbReference>
<dbReference type="PANTHER" id="PTHR43065">
    <property type="entry name" value="SENSOR HISTIDINE KINASE"/>
    <property type="match status" value="1"/>
</dbReference>
<protein>
    <recommendedName>
        <fullName evidence="2">histidine kinase</fullName>
        <ecNumber evidence="2">2.7.13.3</ecNumber>
    </recommendedName>
</protein>
<feature type="transmembrane region" description="Helical" evidence="9">
    <location>
        <begin position="46"/>
        <end position="68"/>
    </location>
</feature>
<dbReference type="InterPro" id="IPR036097">
    <property type="entry name" value="HisK_dim/P_sf"/>
</dbReference>
<dbReference type="Gene3D" id="3.30.450.20">
    <property type="entry name" value="PAS domain"/>
    <property type="match status" value="1"/>
</dbReference>
<keyword evidence="3" id="KW-0597">Phosphoprotein</keyword>
<dbReference type="InterPro" id="IPR005467">
    <property type="entry name" value="His_kinase_dom"/>
</dbReference>
<evidence type="ECO:0000256" key="6">
    <source>
        <dbReference type="ARBA" id="ARBA00022777"/>
    </source>
</evidence>
<dbReference type="NCBIfam" id="TIGR00229">
    <property type="entry name" value="sensory_box"/>
    <property type="match status" value="1"/>
</dbReference>
<feature type="transmembrane region" description="Helical" evidence="9">
    <location>
        <begin position="211"/>
        <end position="233"/>
    </location>
</feature>
<dbReference type="InterPro" id="IPR033425">
    <property type="entry name" value="MASE3"/>
</dbReference>
<feature type="domain" description="Histidine kinase" evidence="10">
    <location>
        <begin position="399"/>
        <end position="603"/>
    </location>
</feature>
<dbReference type="Pfam" id="PF02518">
    <property type="entry name" value="HATPase_c"/>
    <property type="match status" value="1"/>
</dbReference>
<feature type="transmembrane region" description="Helical" evidence="9">
    <location>
        <begin position="111"/>
        <end position="127"/>
    </location>
</feature>
<evidence type="ECO:0000256" key="7">
    <source>
        <dbReference type="ARBA" id="ARBA00022840"/>
    </source>
</evidence>
<dbReference type="SMART" id="SM00388">
    <property type="entry name" value="HisKA"/>
    <property type="match status" value="1"/>
</dbReference>
<keyword evidence="6" id="KW-0418">Kinase</keyword>
<gene>
    <name evidence="11" type="ORF">H1S01_07010</name>
</gene>
<evidence type="ECO:0000256" key="5">
    <source>
        <dbReference type="ARBA" id="ARBA00022741"/>
    </source>
</evidence>
<feature type="transmembrane region" description="Helical" evidence="9">
    <location>
        <begin position="80"/>
        <end position="105"/>
    </location>
</feature>
<keyword evidence="12" id="KW-1185">Reference proteome</keyword>
<feature type="transmembrane region" description="Helical" evidence="9">
    <location>
        <begin position="16"/>
        <end position="34"/>
    </location>
</feature>
<evidence type="ECO:0000256" key="4">
    <source>
        <dbReference type="ARBA" id="ARBA00022679"/>
    </source>
</evidence>
<keyword evidence="9" id="KW-1133">Transmembrane helix</keyword>